<reference evidence="3 4" key="1">
    <citation type="submission" date="2018-06" db="EMBL/GenBank/DDBJ databases">
        <title>Noncontiguous genome sequence of Ruminococcaceae bacterium ASD2818.</title>
        <authorList>
            <person name="Chaplin A.V."/>
            <person name="Sokolova S.R."/>
            <person name="Kochetkova T.O."/>
            <person name="Goltsov A.Y."/>
            <person name="Trofimov D.Y."/>
            <person name="Efimov B.A."/>
        </authorList>
    </citation>
    <scope>NUCLEOTIDE SEQUENCE [LARGE SCALE GENOMIC DNA]</scope>
    <source>
        <strain evidence="3 4">ASD2818</strain>
    </source>
</reference>
<feature type="transmembrane region" description="Helical" evidence="1">
    <location>
        <begin position="189"/>
        <end position="209"/>
    </location>
</feature>
<feature type="transmembrane region" description="Helical" evidence="1">
    <location>
        <begin position="6"/>
        <end position="26"/>
    </location>
</feature>
<evidence type="ECO:0000259" key="2">
    <source>
        <dbReference type="Pfam" id="PF04892"/>
    </source>
</evidence>
<evidence type="ECO:0000313" key="4">
    <source>
        <dbReference type="Proteomes" id="UP000249377"/>
    </source>
</evidence>
<sequence>MIALFLEALTGYAAFFPFLLLLQIIMNRRCRKEQLQVRRGAWVLWQLFAFMVVEILSVTGSAGILDVGTMGAAMFGPRELNLVPFFMPGAQATRLGLVLNTILFMPVGFFLPLLWKRCEHFGRLLGLGFALSLWVELSQLLNWRVTDIDDLIANTLGAVIGWLLYRLAGRRLAPAFQLDNTQAGFWVRHYALVSLGGICLYNFFVRPFISLGLYSLTGGGVLL</sequence>
<feature type="transmembrane region" description="Helical" evidence="1">
    <location>
        <begin position="124"/>
        <end position="145"/>
    </location>
</feature>
<dbReference type="RefSeq" id="WP_112333093.1">
    <property type="nucleotide sequence ID" value="NZ_JADPHD010000006.1"/>
</dbReference>
<dbReference type="InterPro" id="IPR053150">
    <property type="entry name" value="Teicoplanin_resist-assoc"/>
</dbReference>
<comment type="caution">
    <text evidence="3">The sequence shown here is derived from an EMBL/GenBank/DDBJ whole genome shotgun (WGS) entry which is preliminary data.</text>
</comment>
<keyword evidence="4" id="KW-1185">Reference proteome</keyword>
<dbReference type="AlphaFoldDB" id="A0A328UBG3"/>
<keyword evidence="1" id="KW-0812">Transmembrane</keyword>
<dbReference type="Pfam" id="PF04892">
    <property type="entry name" value="VanZ"/>
    <property type="match status" value="1"/>
</dbReference>
<protein>
    <recommendedName>
        <fullName evidence="2">VanZ-like domain-containing protein</fullName>
    </recommendedName>
</protein>
<dbReference type="PANTHER" id="PTHR36834">
    <property type="entry name" value="MEMBRANE PROTEIN-RELATED"/>
    <property type="match status" value="1"/>
</dbReference>
<dbReference type="Proteomes" id="UP000249377">
    <property type="component" value="Unassembled WGS sequence"/>
</dbReference>
<feature type="transmembrane region" description="Helical" evidence="1">
    <location>
        <begin position="95"/>
        <end position="115"/>
    </location>
</feature>
<proteinExistence type="predicted"/>
<dbReference type="PANTHER" id="PTHR36834:SF1">
    <property type="entry name" value="INTEGRAL MEMBRANE PROTEIN"/>
    <property type="match status" value="1"/>
</dbReference>
<dbReference type="InterPro" id="IPR006976">
    <property type="entry name" value="VanZ-like"/>
</dbReference>
<evidence type="ECO:0000313" key="3">
    <source>
        <dbReference type="EMBL" id="RAQ28137.1"/>
    </source>
</evidence>
<keyword evidence="1" id="KW-0472">Membrane</keyword>
<name>A0A328UBG3_9FIRM</name>
<feature type="transmembrane region" description="Helical" evidence="1">
    <location>
        <begin position="47"/>
        <end position="75"/>
    </location>
</feature>
<feature type="transmembrane region" description="Helical" evidence="1">
    <location>
        <begin position="151"/>
        <end position="168"/>
    </location>
</feature>
<evidence type="ECO:0000256" key="1">
    <source>
        <dbReference type="SAM" id="Phobius"/>
    </source>
</evidence>
<organism evidence="3 4">
    <name type="scientific">Hydrogeniiclostridium mannosilyticum</name>
    <dbReference type="NCBI Taxonomy" id="2764322"/>
    <lineage>
        <taxon>Bacteria</taxon>
        <taxon>Bacillati</taxon>
        <taxon>Bacillota</taxon>
        <taxon>Clostridia</taxon>
        <taxon>Eubacteriales</taxon>
        <taxon>Acutalibacteraceae</taxon>
        <taxon>Hydrogeniiclostridium</taxon>
    </lineage>
</organism>
<gene>
    <name evidence="3" type="ORF">DPQ25_10270</name>
</gene>
<dbReference type="EMBL" id="QLYR01000007">
    <property type="protein sequence ID" value="RAQ28137.1"/>
    <property type="molecule type" value="Genomic_DNA"/>
</dbReference>
<keyword evidence="1" id="KW-1133">Transmembrane helix</keyword>
<accession>A0A328UBG3</accession>
<feature type="domain" description="VanZ-like" evidence="2">
    <location>
        <begin position="80"/>
        <end position="168"/>
    </location>
</feature>